<protein>
    <submittedName>
        <fullName evidence="2">Uncharacterized protein</fullName>
    </submittedName>
</protein>
<proteinExistence type="predicted"/>
<dbReference type="AlphaFoldDB" id="A0AA49GUE6"/>
<feature type="transmembrane region" description="Helical" evidence="1">
    <location>
        <begin position="85"/>
        <end position="106"/>
    </location>
</feature>
<name>A0AA49GUE6_9BACT</name>
<organism evidence="2">
    <name type="scientific">Roseihalotalea indica</name>
    <dbReference type="NCBI Taxonomy" id="2867963"/>
    <lineage>
        <taxon>Bacteria</taxon>
        <taxon>Pseudomonadati</taxon>
        <taxon>Bacteroidota</taxon>
        <taxon>Cytophagia</taxon>
        <taxon>Cytophagales</taxon>
        <taxon>Catalimonadaceae</taxon>
        <taxon>Roseihalotalea</taxon>
    </lineage>
</organism>
<feature type="transmembrane region" description="Helical" evidence="1">
    <location>
        <begin position="20"/>
        <end position="40"/>
    </location>
</feature>
<feature type="transmembrane region" description="Helical" evidence="1">
    <location>
        <begin position="126"/>
        <end position="148"/>
    </location>
</feature>
<reference evidence="2" key="1">
    <citation type="journal article" date="2023" name="Comput. Struct. Biotechnol. J.">
        <title>Discovery of a novel marine Bacteroidetes with a rich repertoire of carbohydrate-active enzymes.</title>
        <authorList>
            <person name="Chen B."/>
            <person name="Liu G."/>
            <person name="Chen Q."/>
            <person name="Wang H."/>
            <person name="Liu L."/>
            <person name="Tang K."/>
        </authorList>
    </citation>
    <scope>NUCLEOTIDE SEQUENCE</scope>
    <source>
        <strain evidence="2">TK19036</strain>
    </source>
</reference>
<accession>A0AA49GUE6</accession>
<evidence type="ECO:0000256" key="1">
    <source>
        <dbReference type="SAM" id="Phobius"/>
    </source>
</evidence>
<feature type="transmembrane region" description="Helical" evidence="1">
    <location>
        <begin position="237"/>
        <end position="255"/>
    </location>
</feature>
<keyword evidence="1" id="KW-0812">Transmembrane</keyword>
<sequence>MSLLSQPQELFQELVRRNRLLAYLGLAHTILFAAFLLLFFLDSRTVMGINVWIKPMKFALSIAIYLWTIGWFLEYLSNYPRSARVIGWGVAIAMVVEITCITLQAARGVPSHFNVQTATDGIIFSVMGMGVVLNTLLLVWLTVLFFVGKTSLSSTYRLAICLALLLFLFASAIGGKMVGQLSHSVGVADGGAGLPFVNWSTEGGDLRIAHFIGIHSLQIIPFFAFRAEKKRWSNARLWTWLFALTYIGLTIFIFWEATNARPLLSTFH</sequence>
<keyword evidence="1" id="KW-0472">Membrane</keyword>
<dbReference type="EMBL" id="CP120682">
    <property type="protein sequence ID" value="WKN39541.1"/>
    <property type="molecule type" value="Genomic_DNA"/>
</dbReference>
<evidence type="ECO:0000313" key="2">
    <source>
        <dbReference type="EMBL" id="WKN39541.1"/>
    </source>
</evidence>
<feature type="transmembrane region" description="Helical" evidence="1">
    <location>
        <begin position="208"/>
        <end position="225"/>
    </location>
</feature>
<feature type="transmembrane region" description="Helical" evidence="1">
    <location>
        <begin position="155"/>
        <end position="174"/>
    </location>
</feature>
<keyword evidence="1" id="KW-1133">Transmembrane helix</keyword>
<feature type="transmembrane region" description="Helical" evidence="1">
    <location>
        <begin position="52"/>
        <end position="73"/>
    </location>
</feature>
<reference evidence="2" key="2">
    <citation type="journal article" date="2024" name="Antonie Van Leeuwenhoek">
        <title>Roseihalotalea indica gen. nov., sp. nov., a halophilic Bacteroidetes from mesopelagic Southwest Indian Ocean with higher carbohydrate metabolic potential.</title>
        <authorList>
            <person name="Chen B."/>
            <person name="Zhang M."/>
            <person name="Lin D."/>
            <person name="Ye J."/>
            <person name="Tang K."/>
        </authorList>
    </citation>
    <scope>NUCLEOTIDE SEQUENCE</scope>
    <source>
        <strain evidence="2">TK19036</strain>
    </source>
</reference>
<gene>
    <name evidence="2" type="ORF">K4G66_12645</name>
</gene>